<keyword evidence="2" id="KW-1185">Reference proteome</keyword>
<dbReference type="WBParaSite" id="SCUD_0001852501-mRNA-1">
    <property type="protein sequence ID" value="SCUD_0001852501-mRNA-1"/>
    <property type="gene ID" value="SCUD_0001852501"/>
</dbReference>
<gene>
    <name evidence="1" type="ORF">SCUD_LOCUS18522</name>
</gene>
<dbReference type="STRING" id="6186.A0A183KTY2"/>
<dbReference type="EMBL" id="UZAK01041126">
    <property type="protein sequence ID" value="VDP66025.1"/>
    <property type="molecule type" value="Genomic_DNA"/>
</dbReference>
<sequence>MCLVKRELKNCVGYLKKRNDVIFLGTKVNPTVNLVYFGGDVQVSFMNG</sequence>
<organism evidence="3">
    <name type="scientific">Schistosoma curassoni</name>
    <dbReference type="NCBI Taxonomy" id="6186"/>
    <lineage>
        <taxon>Eukaryota</taxon>
        <taxon>Metazoa</taxon>
        <taxon>Spiralia</taxon>
        <taxon>Lophotrochozoa</taxon>
        <taxon>Platyhelminthes</taxon>
        <taxon>Trematoda</taxon>
        <taxon>Digenea</taxon>
        <taxon>Strigeidida</taxon>
        <taxon>Schistosomatoidea</taxon>
        <taxon>Schistosomatidae</taxon>
        <taxon>Schistosoma</taxon>
    </lineage>
</organism>
<reference evidence="3" key="1">
    <citation type="submission" date="2016-06" db="UniProtKB">
        <authorList>
            <consortium name="WormBaseParasite"/>
        </authorList>
    </citation>
    <scope>IDENTIFICATION</scope>
</reference>
<reference evidence="1 2" key="2">
    <citation type="submission" date="2018-11" db="EMBL/GenBank/DDBJ databases">
        <authorList>
            <consortium name="Pathogen Informatics"/>
        </authorList>
    </citation>
    <scope>NUCLEOTIDE SEQUENCE [LARGE SCALE GENOMIC DNA]</scope>
    <source>
        <strain evidence="1">Dakar</strain>
        <strain evidence="2">Dakar, Senegal</strain>
    </source>
</reference>
<protein>
    <submittedName>
        <fullName evidence="3">Pyridoxamine 5'-phosphate oxidase family protein</fullName>
    </submittedName>
</protein>
<dbReference type="AlphaFoldDB" id="A0A183KTY2"/>
<evidence type="ECO:0000313" key="3">
    <source>
        <dbReference type="WBParaSite" id="SCUD_0001852501-mRNA-1"/>
    </source>
</evidence>
<accession>A0A183KTY2</accession>
<evidence type="ECO:0000313" key="2">
    <source>
        <dbReference type="Proteomes" id="UP000279833"/>
    </source>
</evidence>
<dbReference type="Proteomes" id="UP000279833">
    <property type="component" value="Unassembled WGS sequence"/>
</dbReference>
<proteinExistence type="predicted"/>
<name>A0A183KTY2_9TREM</name>
<evidence type="ECO:0000313" key="1">
    <source>
        <dbReference type="EMBL" id="VDP66025.1"/>
    </source>
</evidence>